<dbReference type="GO" id="GO:0016740">
    <property type="term" value="F:transferase activity"/>
    <property type="evidence" value="ECO:0007669"/>
    <property type="project" value="UniProtKB-KW"/>
</dbReference>
<evidence type="ECO:0000256" key="1">
    <source>
        <dbReference type="ARBA" id="ARBA00022679"/>
    </source>
</evidence>
<sequence>MTKKFKKIAQFLYHNVPLHLIFLLTGLLPNSVPTVRLRGFLLKPFFKSCGKNLKISSGVILNNTHQIEIGDNVVIAHNAWINGVGGLKIENNVLIGPMSVIVTSQHVYQDGKLSTKYKSAPVHIESDCWIASHVVITEGITVGRHSIIAAGAVVTKSLPEKSKVGGVPAKQIGAYNNE</sequence>
<evidence type="ECO:0000313" key="4">
    <source>
        <dbReference type="Proteomes" id="UP000243591"/>
    </source>
</evidence>
<dbReference type="CDD" id="cd04647">
    <property type="entry name" value="LbH_MAT_like"/>
    <property type="match status" value="1"/>
</dbReference>
<evidence type="ECO:0000256" key="2">
    <source>
        <dbReference type="ARBA" id="ARBA00022737"/>
    </source>
</evidence>
<protein>
    <submittedName>
        <fullName evidence="3">Acetyltransferase</fullName>
    </submittedName>
</protein>
<dbReference type="InterPro" id="IPR001451">
    <property type="entry name" value="Hexapep"/>
</dbReference>
<dbReference type="Pfam" id="PF00132">
    <property type="entry name" value="Hexapep"/>
    <property type="match status" value="1"/>
</dbReference>
<keyword evidence="1 3" id="KW-0808">Transferase</keyword>
<dbReference type="PROSITE" id="PS00101">
    <property type="entry name" value="HEXAPEP_TRANSFERASES"/>
    <property type="match status" value="1"/>
</dbReference>
<reference evidence="3 4" key="1">
    <citation type="submission" date="2017-09" db="EMBL/GenBank/DDBJ databases">
        <title>Complete Genome Sequences of Two Strains of the Meat Spoilage Bacterium Brochothrix thermosphacta Isolated from Ground Chicken.</title>
        <authorList>
            <person name="Paoli G.C."/>
            <person name="Wijey C."/>
            <person name="Chen C.-Y."/>
            <person name="Nguyen L."/>
            <person name="Yan X."/>
            <person name="Irwin P.L."/>
        </authorList>
    </citation>
    <scope>NUCLEOTIDE SEQUENCE [LARGE SCALE GENOMIC DNA]</scope>
    <source>
        <strain evidence="3 4">BI</strain>
    </source>
</reference>
<dbReference type="InterPro" id="IPR018357">
    <property type="entry name" value="Hexapep_transf_CS"/>
</dbReference>
<organism evidence="3 4">
    <name type="scientific">Brochothrix thermosphacta</name>
    <name type="common">Microbacterium thermosphactum</name>
    <dbReference type="NCBI Taxonomy" id="2756"/>
    <lineage>
        <taxon>Bacteria</taxon>
        <taxon>Bacillati</taxon>
        <taxon>Bacillota</taxon>
        <taxon>Bacilli</taxon>
        <taxon>Bacillales</taxon>
        <taxon>Listeriaceae</taxon>
        <taxon>Brochothrix</taxon>
    </lineage>
</organism>
<dbReference type="EMBL" id="CP023483">
    <property type="protein sequence ID" value="ATF26555.1"/>
    <property type="molecule type" value="Genomic_DNA"/>
</dbReference>
<dbReference type="KEGG" id="bths:CNY62_09210"/>
<dbReference type="SUPFAM" id="SSF51161">
    <property type="entry name" value="Trimeric LpxA-like enzymes"/>
    <property type="match status" value="1"/>
</dbReference>
<dbReference type="InterPro" id="IPR051159">
    <property type="entry name" value="Hexapeptide_acetyltransf"/>
</dbReference>
<dbReference type="InterPro" id="IPR011004">
    <property type="entry name" value="Trimer_LpxA-like_sf"/>
</dbReference>
<proteinExistence type="predicted"/>
<dbReference type="RefSeq" id="WP_069126034.1">
    <property type="nucleotide sequence ID" value="NZ_CP023483.1"/>
</dbReference>
<evidence type="ECO:0000313" key="3">
    <source>
        <dbReference type="EMBL" id="ATF26555.1"/>
    </source>
</evidence>
<dbReference type="PANTHER" id="PTHR23416">
    <property type="entry name" value="SIALIC ACID SYNTHASE-RELATED"/>
    <property type="match status" value="1"/>
</dbReference>
<dbReference type="OrthoDB" id="9782926at2"/>
<dbReference type="Proteomes" id="UP000243591">
    <property type="component" value="Chromosome"/>
</dbReference>
<dbReference type="AlphaFoldDB" id="A0A1D2KXM5"/>
<accession>A0A1D2KXM5</accession>
<name>A0A1D2KXM5_BROTH</name>
<gene>
    <name evidence="3" type="ORF">CNY62_09210</name>
</gene>
<keyword evidence="2" id="KW-0677">Repeat</keyword>
<dbReference type="Gene3D" id="2.160.10.10">
    <property type="entry name" value="Hexapeptide repeat proteins"/>
    <property type="match status" value="1"/>
</dbReference>
<keyword evidence="4" id="KW-1185">Reference proteome</keyword>